<dbReference type="GO" id="GO:0005975">
    <property type="term" value="P:carbohydrate metabolic process"/>
    <property type="evidence" value="ECO:0007669"/>
    <property type="project" value="InterPro"/>
</dbReference>
<dbReference type="NCBIfam" id="NF005737">
    <property type="entry name" value="PRK07564.1-1"/>
    <property type="match status" value="1"/>
</dbReference>
<dbReference type="Pfam" id="PF02879">
    <property type="entry name" value="PGM_PMM_II"/>
    <property type="match status" value="1"/>
</dbReference>
<dbReference type="EMBL" id="UFUW01000001">
    <property type="protein sequence ID" value="SUX24354.1"/>
    <property type="molecule type" value="Genomic_DNA"/>
</dbReference>
<dbReference type="GO" id="GO:0000287">
    <property type="term" value="F:magnesium ion binding"/>
    <property type="evidence" value="ECO:0007669"/>
    <property type="project" value="InterPro"/>
</dbReference>
<keyword evidence="6 9" id="KW-0479">Metal-binding</keyword>
<dbReference type="InterPro" id="IPR045244">
    <property type="entry name" value="PGM"/>
</dbReference>
<dbReference type="EC" id="5.4.2.2" evidence="4"/>
<evidence type="ECO:0000256" key="3">
    <source>
        <dbReference type="ARBA" id="ARBA00010231"/>
    </source>
</evidence>
<dbReference type="InterPro" id="IPR016055">
    <property type="entry name" value="A-D-PHexomutase_a/b/a-I/II/III"/>
</dbReference>
<evidence type="ECO:0000256" key="5">
    <source>
        <dbReference type="ARBA" id="ARBA00022553"/>
    </source>
</evidence>
<dbReference type="GO" id="GO:0005829">
    <property type="term" value="C:cytosol"/>
    <property type="evidence" value="ECO:0007669"/>
    <property type="project" value="TreeGrafter"/>
</dbReference>
<proteinExistence type="inferred from homology"/>
<comment type="similarity">
    <text evidence="3 9">Belongs to the phosphohexose mutase family.</text>
</comment>
<dbReference type="GO" id="GO:0004614">
    <property type="term" value="F:phosphoglucomutase activity"/>
    <property type="evidence" value="ECO:0007669"/>
    <property type="project" value="UniProtKB-EC"/>
</dbReference>
<dbReference type="Pfam" id="PF02878">
    <property type="entry name" value="PGM_PMM_I"/>
    <property type="match status" value="1"/>
</dbReference>
<keyword evidence="7 9" id="KW-0460">Magnesium</keyword>
<evidence type="ECO:0000256" key="9">
    <source>
        <dbReference type="RuleBase" id="RU004326"/>
    </source>
</evidence>
<dbReference type="PANTHER" id="PTHR22573:SF2">
    <property type="entry name" value="PHOSPHOGLUCOMUTASE"/>
    <property type="match status" value="1"/>
</dbReference>
<evidence type="ECO:0000259" key="12">
    <source>
        <dbReference type="Pfam" id="PF02880"/>
    </source>
</evidence>
<dbReference type="RefSeq" id="WP_115612038.1">
    <property type="nucleotide sequence ID" value="NZ_JBHLZC010000002.1"/>
</dbReference>
<keyword evidence="14" id="KW-1185">Reference proteome</keyword>
<dbReference type="InterPro" id="IPR005846">
    <property type="entry name" value="A-D-PHexomutase_a/b/a-III"/>
</dbReference>
<keyword evidence="5" id="KW-0597">Phosphoprotein</keyword>
<dbReference type="Proteomes" id="UP000254572">
    <property type="component" value="Unassembled WGS sequence"/>
</dbReference>
<dbReference type="Pfam" id="PF02880">
    <property type="entry name" value="PGM_PMM_III"/>
    <property type="match status" value="1"/>
</dbReference>
<comment type="cofactor">
    <cofactor evidence="2">
        <name>Mg(2+)</name>
        <dbReference type="ChEBI" id="CHEBI:18420"/>
    </cofactor>
</comment>
<dbReference type="SUPFAM" id="SSF55957">
    <property type="entry name" value="Phosphoglucomutase, C-terminal domain"/>
    <property type="match status" value="1"/>
</dbReference>
<accession>A0A381EBG3</accession>
<evidence type="ECO:0000256" key="2">
    <source>
        <dbReference type="ARBA" id="ARBA00001946"/>
    </source>
</evidence>
<evidence type="ECO:0000313" key="14">
    <source>
        <dbReference type="Proteomes" id="UP000254572"/>
    </source>
</evidence>
<feature type="domain" description="Alpha-D-phosphohexomutase alpha/beta/alpha" evidence="11">
    <location>
        <begin position="184"/>
        <end position="284"/>
    </location>
</feature>
<dbReference type="Pfam" id="PF24947">
    <property type="entry name" value="PGM1_C_vert_fung"/>
    <property type="match status" value="1"/>
</dbReference>
<dbReference type="InterPro" id="IPR036900">
    <property type="entry name" value="A-D-PHexomutase_C_sf"/>
</dbReference>
<dbReference type="PRINTS" id="PR00509">
    <property type="entry name" value="PGMPMM"/>
</dbReference>
<organism evidence="13 14">
    <name type="scientific">Cardiobacterium valvarum</name>
    <dbReference type="NCBI Taxonomy" id="194702"/>
    <lineage>
        <taxon>Bacteria</taxon>
        <taxon>Pseudomonadati</taxon>
        <taxon>Pseudomonadota</taxon>
        <taxon>Gammaproteobacteria</taxon>
        <taxon>Cardiobacteriales</taxon>
        <taxon>Cardiobacteriaceae</taxon>
        <taxon>Cardiobacterium</taxon>
    </lineage>
</organism>
<name>A0A381EBG3_9GAMM</name>
<dbReference type="AlphaFoldDB" id="A0A381EBG3"/>
<dbReference type="InterPro" id="IPR016066">
    <property type="entry name" value="A-D-PHexomutase_CS"/>
</dbReference>
<dbReference type="OrthoDB" id="9803322at2"/>
<keyword evidence="8 13" id="KW-0413">Isomerase</keyword>
<dbReference type="Gene3D" id="3.40.120.10">
    <property type="entry name" value="Alpha-D-Glucose-1,6-Bisphosphate, subunit A, domain 3"/>
    <property type="match status" value="3"/>
</dbReference>
<dbReference type="SUPFAM" id="SSF53738">
    <property type="entry name" value="Phosphoglucomutase, first 3 domains"/>
    <property type="match status" value="3"/>
</dbReference>
<dbReference type="PANTHER" id="PTHR22573">
    <property type="entry name" value="PHOSPHOHEXOMUTASE FAMILY MEMBER"/>
    <property type="match status" value="1"/>
</dbReference>
<comment type="catalytic activity">
    <reaction evidence="1">
        <text>alpha-D-glucose 1-phosphate = alpha-D-glucose 6-phosphate</text>
        <dbReference type="Rhea" id="RHEA:23536"/>
        <dbReference type="ChEBI" id="CHEBI:58225"/>
        <dbReference type="ChEBI" id="CHEBI:58601"/>
        <dbReference type="EC" id="5.4.2.2"/>
    </reaction>
</comment>
<dbReference type="InterPro" id="IPR005844">
    <property type="entry name" value="A-D-PHexomutase_a/b/a-I"/>
</dbReference>
<evidence type="ECO:0000256" key="1">
    <source>
        <dbReference type="ARBA" id="ARBA00000443"/>
    </source>
</evidence>
<gene>
    <name evidence="13" type="primary">pgm</name>
    <name evidence="13" type="ORF">NCTC13294_01825</name>
</gene>
<reference evidence="13 14" key="1">
    <citation type="submission" date="2018-06" db="EMBL/GenBank/DDBJ databases">
        <authorList>
            <consortium name="Pathogen Informatics"/>
            <person name="Doyle S."/>
        </authorList>
    </citation>
    <scope>NUCLEOTIDE SEQUENCE [LARGE SCALE GENOMIC DNA]</scope>
    <source>
        <strain evidence="13 14">NCTC13294</strain>
    </source>
</reference>
<dbReference type="Gene3D" id="3.30.310.50">
    <property type="entry name" value="Alpha-D-phosphohexomutase, C-terminal domain"/>
    <property type="match status" value="1"/>
</dbReference>
<evidence type="ECO:0000256" key="7">
    <source>
        <dbReference type="ARBA" id="ARBA00022842"/>
    </source>
</evidence>
<evidence type="ECO:0000313" key="13">
    <source>
        <dbReference type="EMBL" id="SUX24354.1"/>
    </source>
</evidence>
<sequence length="540" mass="58521">MNIKTIKFATFDDQRPGTSGLRKTVPHYQQPHYTESFIQSIFTSLGGVAGKTMVLGGDGRYYGAEAAAIVLKMAVAQGAKLVLVGENGLLSTPAASHVIRHYHADFGIILSASHNPGGKDGDFGIKFNLAAGQPAPEHATEAAFAVSKSLTEYTIADVELPSLATPGSYRLGDTEIRVISSTADYADLMESLFDFPAIKAHIAKHPFVFDAMHAATGPYAIEVFSKRLGLPQNFLLNTKPLPDFGGGHPDPSPAHIDELEAAIAANPAVVMGAASDGDGDRNLITGRKHFVNPCDSLAVIADNHQFIPCLRTLKGVGRTMPTSRAVDAVCTARGLNCYETPTGWKYFANLLDADLIHLCGEESFGTGGNHIREKDGIWAVLCWLNLQAATGKTPDDIIEAHWKKYGRHIFNRFDYTALDKATADEMLKQFEIQLEKLRGQTVSGLLITDAQQFNYVDPTNGETSPGQGLQIQFGEQARIICRLSGTDSRGTTLRMYVEYWQSDVDTPPALAGTTSTLATMAQGMMNLEHYCQRTQPDNIV</sequence>
<protein>
    <recommendedName>
        <fullName evidence="4">phosphoglucomutase (alpha-D-glucose-1,6-bisphosphate-dependent)</fullName>
        <ecNumber evidence="4">5.4.2.2</ecNumber>
    </recommendedName>
</protein>
<evidence type="ECO:0000256" key="4">
    <source>
        <dbReference type="ARBA" id="ARBA00012728"/>
    </source>
</evidence>
<dbReference type="InterPro" id="IPR005845">
    <property type="entry name" value="A-D-PHexomutase_a/b/a-II"/>
</dbReference>
<evidence type="ECO:0000256" key="6">
    <source>
        <dbReference type="ARBA" id="ARBA00022723"/>
    </source>
</evidence>
<evidence type="ECO:0000259" key="11">
    <source>
        <dbReference type="Pfam" id="PF02879"/>
    </source>
</evidence>
<evidence type="ECO:0000259" key="10">
    <source>
        <dbReference type="Pfam" id="PF02878"/>
    </source>
</evidence>
<evidence type="ECO:0000256" key="8">
    <source>
        <dbReference type="ARBA" id="ARBA00023235"/>
    </source>
</evidence>
<feature type="domain" description="Alpha-D-phosphohexomutase alpha/beta/alpha" evidence="12">
    <location>
        <begin position="310"/>
        <end position="405"/>
    </location>
</feature>
<dbReference type="InterPro" id="IPR005841">
    <property type="entry name" value="Alpha-D-phosphohexomutase_SF"/>
</dbReference>
<dbReference type="PROSITE" id="PS00710">
    <property type="entry name" value="PGM_PMM"/>
    <property type="match status" value="1"/>
</dbReference>
<feature type="domain" description="Alpha-D-phosphohexomutase alpha/beta/alpha" evidence="10">
    <location>
        <begin position="14"/>
        <end position="146"/>
    </location>
</feature>